<dbReference type="SUPFAM" id="SSF54928">
    <property type="entry name" value="RNA-binding domain, RBD"/>
    <property type="match status" value="1"/>
</dbReference>
<dbReference type="Pfam" id="PF00076">
    <property type="entry name" value="RRM_1"/>
    <property type="match status" value="1"/>
</dbReference>
<dbReference type="AlphaFoldDB" id="A0AAQ3KCE0"/>
<dbReference type="EMBL" id="CP136893">
    <property type="protein sequence ID" value="WOL04910.1"/>
    <property type="molecule type" value="Genomic_DNA"/>
</dbReference>
<feature type="domain" description="RRM" evidence="3">
    <location>
        <begin position="74"/>
        <end position="144"/>
    </location>
</feature>
<dbReference type="InterPro" id="IPR000504">
    <property type="entry name" value="RRM_dom"/>
</dbReference>
<dbReference type="PROSITE" id="PS50102">
    <property type="entry name" value="RRM"/>
    <property type="match status" value="1"/>
</dbReference>
<protein>
    <recommendedName>
        <fullName evidence="3">RRM domain-containing protein</fullName>
    </recommendedName>
</protein>
<dbReference type="Proteomes" id="UP001327560">
    <property type="component" value="Chromosome 4"/>
</dbReference>
<dbReference type="InterPro" id="IPR035979">
    <property type="entry name" value="RBD_domain_sf"/>
</dbReference>
<evidence type="ECO:0000256" key="1">
    <source>
        <dbReference type="PROSITE-ProRule" id="PRU00176"/>
    </source>
</evidence>
<organism evidence="4 5">
    <name type="scientific">Canna indica</name>
    <name type="common">Indian-shot</name>
    <dbReference type="NCBI Taxonomy" id="4628"/>
    <lineage>
        <taxon>Eukaryota</taxon>
        <taxon>Viridiplantae</taxon>
        <taxon>Streptophyta</taxon>
        <taxon>Embryophyta</taxon>
        <taxon>Tracheophyta</taxon>
        <taxon>Spermatophyta</taxon>
        <taxon>Magnoliopsida</taxon>
        <taxon>Liliopsida</taxon>
        <taxon>Zingiberales</taxon>
        <taxon>Cannaceae</taxon>
        <taxon>Canna</taxon>
    </lineage>
</organism>
<dbReference type="SMART" id="SM00360">
    <property type="entry name" value="RRM"/>
    <property type="match status" value="1"/>
</dbReference>
<dbReference type="Gene3D" id="3.30.70.330">
    <property type="match status" value="1"/>
</dbReference>
<reference evidence="4 5" key="1">
    <citation type="submission" date="2023-10" db="EMBL/GenBank/DDBJ databases">
        <title>Chromosome-scale genome assembly provides insights into flower coloration mechanisms of Canna indica.</title>
        <authorList>
            <person name="Li C."/>
        </authorList>
    </citation>
    <scope>NUCLEOTIDE SEQUENCE [LARGE SCALE GENOMIC DNA]</scope>
    <source>
        <tissue evidence="4">Flower</tissue>
    </source>
</reference>
<keyword evidence="5" id="KW-1185">Reference proteome</keyword>
<feature type="region of interest" description="Disordered" evidence="2">
    <location>
        <begin position="1"/>
        <end position="33"/>
    </location>
</feature>
<accession>A0AAQ3KCE0</accession>
<evidence type="ECO:0000256" key="2">
    <source>
        <dbReference type="SAM" id="MobiDB-lite"/>
    </source>
</evidence>
<gene>
    <name evidence="4" type="ORF">Cni_G13633</name>
</gene>
<evidence type="ECO:0000259" key="3">
    <source>
        <dbReference type="PROSITE" id="PS50102"/>
    </source>
</evidence>
<name>A0AAQ3KCE0_9LILI</name>
<evidence type="ECO:0000313" key="4">
    <source>
        <dbReference type="EMBL" id="WOL04910.1"/>
    </source>
</evidence>
<sequence>MEGELVSVDSPSSVSEAMTRRGKRERPEFDPFPTSLSVRLRQRLSVSRVEEETNVVRHRPSLPPLEAVESSSPSLVMVTSLPYDCTVLELKSHLEVYGPISRTRIDVDCCGFVTFRSNRAVEAAISASMDPTIGVSIRSKNVHPSLLRLSSCCGGRRQGGGWWRELEGEVGTQQKRIIFGQ</sequence>
<dbReference type="InterPro" id="IPR012677">
    <property type="entry name" value="Nucleotide-bd_a/b_plait_sf"/>
</dbReference>
<dbReference type="GO" id="GO:0003723">
    <property type="term" value="F:RNA binding"/>
    <property type="evidence" value="ECO:0007669"/>
    <property type="project" value="UniProtKB-UniRule"/>
</dbReference>
<dbReference type="CDD" id="cd00590">
    <property type="entry name" value="RRM_SF"/>
    <property type="match status" value="1"/>
</dbReference>
<evidence type="ECO:0000313" key="5">
    <source>
        <dbReference type="Proteomes" id="UP001327560"/>
    </source>
</evidence>
<keyword evidence="1" id="KW-0694">RNA-binding</keyword>
<proteinExistence type="predicted"/>